<comment type="caution">
    <text evidence="2">The sequence shown here is derived from an EMBL/GenBank/DDBJ whole genome shotgun (WGS) entry which is preliminary data.</text>
</comment>
<evidence type="ECO:0000313" key="3">
    <source>
        <dbReference type="Proteomes" id="UP000272613"/>
    </source>
</evidence>
<name>A0AB37QV67_9PSED</name>
<dbReference type="EMBL" id="RBSH01000029">
    <property type="protein sequence ID" value="RMS05981.1"/>
    <property type="molecule type" value="Genomic_DNA"/>
</dbReference>
<evidence type="ECO:0000256" key="1">
    <source>
        <dbReference type="SAM" id="MobiDB-lite"/>
    </source>
</evidence>
<feature type="region of interest" description="Disordered" evidence="1">
    <location>
        <begin position="1"/>
        <end position="21"/>
    </location>
</feature>
<reference evidence="2 3" key="1">
    <citation type="submission" date="2018-08" db="EMBL/GenBank/DDBJ databases">
        <title>Recombination of ecologically and evolutionarily significant loci maintains genetic cohesion in the Pseudomonas syringae species complex.</title>
        <authorList>
            <person name="Dillon M."/>
            <person name="Thakur S."/>
            <person name="Almeida R.N.D."/>
            <person name="Weir B.S."/>
            <person name="Guttman D.S."/>
        </authorList>
    </citation>
    <scope>NUCLEOTIDE SEQUENCE [LARGE SCALE GENOMIC DNA]</scope>
    <source>
        <strain evidence="2 3">ICMP 5019</strain>
    </source>
</reference>
<dbReference type="AlphaFoldDB" id="A0AB37QV67"/>
<accession>A0AB37QV67</accession>
<sequence>MSLSMCSSGRSTTHRRRSTTSRRLCIRLSSATRHRRLQAITTIAMAHRHLQARAITTARHAVAGNRTKNPPFQAGFSLMCAQHCLPLQCSQPLLTSMTTIESVDFYLTCSPPTVATWIEEAVMNKVNIMSVVGSAVPESLRARGLLACWYLIQDGEPVSGPLASLPVAEALSRQMQCRPLNS</sequence>
<gene>
    <name evidence="2" type="ORF">ALP74_00585</name>
</gene>
<evidence type="ECO:0008006" key="4">
    <source>
        <dbReference type="Google" id="ProtNLM"/>
    </source>
</evidence>
<proteinExistence type="predicted"/>
<organism evidence="2 3">
    <name type="scientific">Pseudomonas coronafaciens pv. garcae</name>
    <dbReference type="NCBI Taxonomy" id="251653"/>
    <lineage>
        <taxon>Bacteria</taxon>
        <taxon>Pseudomonadati</taxon>
        <taxon>Pseudomonadota</taxon>
        <taxon>Gammaproteobacteria</taxon>
        <taxon>Pseudomonadales</taxon>
        <taxon>Pseudomonadaceae</taxon>
        <taxon>Pseudomonas</taxon>
        <taxon>Pseudomonas coronafaciens</taxon>
    </lineage>
</organism>
<protein>
    <recommendedName>
        <fullName evidence="4">Filamentous hemagglutinin</fullName>
    </recommendedName>
</protein>
<dbReference type="Proteomes" id="UP000272613">
    <property type="component" value="Unassembled WGS sequence"/>
</dbReference>
<evidence type="ECO:0000313" key="2">
    <source>
        <dbReference type="EMBL" id="RMS05981.1"/>
    </source>
</evidence>